<evidence type="ECO:0000256" key="12">
    <source>
        <dbReference type="ARBA" id="ARBA00075662"/>
    </source>
</evidence>
<evidence type="ECO:0000256" key="3">
    <source>
        <dbReference type="ARBA" id="ARBA00022553"/>
    </source>
</evidence>
<feature type="compositionally biased region" description="Basic residues" evidence="16">
    <location>
        <begin position="1304"/>
        <end position="1313"/>
    </location>
</feature>
<feature type="repeat" description="WD" evidence="15">
    <location>
        <begin position="214"/>
        <end position="245"/>
    </location>
</feature>
<evidence type="ECO:0000256" key="11">
    <source>
        <dbReference type="ARBA" id="ARBA00069235"/>
    </source>
</evidence>
<dbReference type="FunFam" id="2.130.10.10:FF:000023">
    <property type="entry name" value="Bromodomain and WD repeat domain containing 1"/>
    <property type="match status" value="1"/>
</dbReference>
<feature type="repeat" description="WD" evidence="15">
    <location>
        <begin position="446"/>
        <end position="488"/>
    </location>
</feature>
<keyword evidence="19" id="KW-1185">Reference proteome</keyword>
<dbReference type="PANTHER" id="PTHR16266">
    <property type="entry name" value="WD REPEAT DOMAIN 9"/>
    <property type="match status" value="1"/>
</dbReference>
<dbReference type="SUPFAM" id="SSF50978">
    <property type="entry name" value="WD40 repeat-like"/>
    <property type="match status" value="1"/>
</dbReference>
<protein>
    <recommendedName>
        <fullName evidence="11">PH-interacting protein</fullName>
    </recommendedName>
    <alternativeName>
        <fullName evidence="13">IRS-1 PH domain-binding protein</fullName>
    </alternativeName>
    <alternativeName>
        <fullName evidence="12">WD repeat-containing protein 11</fullName>
    </alternativeName>
</protein>
<evidence type="ECO:0000256" key="15">
    <source>
        <dbReference type="PROSITE-ProRule" id="PRU00221"/>
    </source>
</evidence>
<dbReference type="SUPFAM" id="SSF47370">
    <property type="entry name" value="Bromodomain"/>
    <property type="match status" value="2"/>
</dbReference>
<dbReference type="GO" id="GO:0008360">
    <property type="term" value="P:regulation of cell shape"/>
    <property type="evidence" value="ECO:0007669"/>
    <property type="project" value="TreeGrafter"/>
</dbReference>
<feature type="repeat" description="WD" evidence="15">
    <location>
        <begin position="411"/>
        <end position="445"/>
    </location>
</feature>
<evidence type="ECO:0000313" key="19">
    <source>
        <dbReference type="Proteomes" id="UP000472264"/>
    </source>
</evidence>
<dbReference type="Pfam" id="PF00439">
    <property type="entry name" value="Bromodomain"/>
    <property type="match status" value="2"/>
</dbReference>
<feature type="domain" description="Bromo" evidence="17">
    <location>
        <begin position="1184"/>
        <end position="1254"/>
    </location>
</feature>
<dbReference type="PRINTS" id="PR00503">
    <property type="entry name" value="BROMODOMAIN"/>
</dbReference>
<dbReference type="SMART" id="SM00320">
    <property type="entry name" value="WD40"/>
    <property type="match status" value="8"/>
</dbReference>
<feature type="compositionally biased region" description="Low complexity" evidence="16">
    <location>
        <begin position="1385"/>
        <end position="1404"/>
    </location>
</feature>
<dbReference type="Proteomes" id="UP000472264">
    <property type="component" value="Chromosome 24"/>
</dbReference>
<evidence type="ECO:0000256" key="6">
    <source>
        <dbReference type="ARBA" id="ARBA00022843"/>
    </source>
</evidence>
<keyword evidence="2" id="KW-1017">Isopeptide bond</keyword>
<feature type="compositionally biased region" description="Basic and acidic residues" evidence="16">
    <location>
        <begin position="759"/>
        <end position="780"/>
    </location>
</feature>
<dbReference type="InterPro" id="IPR036427">
    <property type="entry name" value="Bromodomain-like_sf"/>
</dbReference>
<keyword evidence="9" id="KW-0539">Nucleus</keyword>
<dbReference type="Pfam" id="PF25437">
    <property type="entry name" value="BRWD1_N"/>
    <property type="match status" value="1"/>
</dbReference>
<evidence type="ECO:0000256" key="2">
    <source>
        <dbReference type="ARBA" id="ARBA00022499"/>
    </source>
</evidence>
<feature type="region of interest" description="Disordered" evidence="16">
    <location>
        <begin position="733"/>
        <end position="795"/>
    </location>
</feature>
<dbReference type="PANTHER" id="PTHR16266:SF4">
    <property type="entry name" value="PH-INTERACTING PROTEIN"/>
    <property type="match status" value="1"/>
</dbReference>
<dbReference type="GO" id="GO:0009966">
    <property type="term" value="P:regulation of signal transduction"/>
    <property type="evidence" value="ECO:0007669"/>
    <property type="project" value="UniProtKB-ARBA"/>
</dbReference>
<feature type="compositionally biased region" description="Basic and acidic residues" evidence="16">
    <location>
        <begin position="1287"/>
        <end position="1303"/>
    </location>
</feature>
<reference evidence="18" key="2">
    <citation type="submission" date="2025-08" db="UniProtKB">
        <authorList>
            <consortium name="Ensembl"/>
        </authorList>
    </citation>
    <scope>IDENTIFICATION</scope>
</reference>
<dbReference type="PROSITE" id="PS50294">
    <property type="entry name" value="WD_REPEATS_REGION"/>
    <property type="match status" value="4"/>
</dbReference>
<comment type="function">
    <text evidence="10">Probable regulator of the insulin and insulin-like growth factor signaling pathways. Stimulates cell proliferation through regulation of cyclin transcription and has an anti-apoptotic activity through AKT1 phosphorylation and activation. Plays a role in the regulation of cell morphology and cytoskeletal organization.</text>
</comment>
<name>A0A665VS13_ECHNA</name>
<reference evidence="18" key="3">
    <citation type="submission" date="2025-09" db="UniProtKB">
        <authorList>
            <consortium name="Ensembl"/>
        </authorList>
    </citation>
    <scope>IDENTIFICATION</scope>
</reference>
<gene>
    <name evidence="18" type="primary">phip</name>
</gene>
<feature type="region of interest" description="Disordered" evidence="16">
    <location>
        <begin position="1420"/>
        <end position="1530"/>
    </location>
</feature>
<keyword evidence="5" id="KW-0677">Repeat</keyword>
<proteinExistence type="predicted"/>
<dbReference type="GO" id="GO:0006357">
    <property type="term" value="P:regulation of transcription by RNA polymerase II"/>
    <property type="evidence" value="ECO:0007669"/>
    <property type="project" value="TreeGrafter"/>
</dbReference>
<evidence type="ECO:0000256" key="9">
    <source>
        <dbReference type="ARBA" id="ARBA00023242"/>
    </source>
</evidence>
<evidence type="ECO:0000259" key="17">
    <source>
        <dbReference type="PROSITE" id="PS50014"/>
    </source>
</evidence>
<dbReference type="InterPro" id="IPR001487">
    <property type="entry name" value="Bromodomain"/>
</dbReference>
<feature type="region of interest" description="Disordered" evidence="16">
    <location>
        <begin position="1287"/>
        <end position="1404"/>
    </location>
</feature>
<feature type="repeat" description="WD" evidence="15">
    <location>
        <begin position="172"/>
        <end position="213"/>
    </location>
</feature>
<dbReference type="Pfam" id="PF00400">
    <property type="entry name" value="WD40"/>
    <property type="match status" value="5"/>
</dbReference>
<dbReference type="PROSITE" id="PS50082">
    <property type="entry name" value="WD_REPEATS_2"/>
    <property type="match status" value="6"/>
</dbReference>
<dbReference type="CDD" id="cd05529">
    <property type="entry name" value="Bromo_WDR9_I_like"/>
    <property type="match status" value="1"/>
</dbReference>
<feature type="repeat" description="WD" evidence="15">
    <location>
        <begin position="354"/>
        <end position="388"/>
    </location>
</feature>
<dbReference type="PROSITE" id="PS00633">
    <property type="entry name" value="BROMODOMAIN_1"/>
    <property type="match status" value="1"/>
</dbReference>
<dbReference type="GO" id="GO:0007010">
    <property type="term" value="P:cytoskeleton organization"/>
    <property type="evidence" value="ECO:0007669"/>
    <property type="project" value="TreeGrafter"/>
</dbReference>
<dbReference type="PROSITE" id="PS00678">
    <property type="entry name" value="WD_REPEATS_1"/>
    <property type="match status" value="1"/>
</dbReference>
<dbReference type="FunFam" id="1.20.920.10:FF:000008">
    <property type="entry name" value="Bromodomain and WD repeat domain containing 3"/>
    <property type="match status" value="1"/>
</dbReference>
<comment type="subcellular location">
    <subcellularLocation>
        <location evidence="1">Nucleus</location>
    </subcellularLocation>
</comment>
<feature type="compositionally biased region" description="Low complexity" evidence="16">
    <location>
        <begin position="643"/>
        <end position="665"/>
    </location>
</feature>
<dbReference type="InterPro" id="IPR057451">
    <property type="entry name" value="BRWD/PHIP_AD"/>
</dbReference>
<organism evidence="18 19">
    <name type="scientific">Echeneis naucrates</name>
    <name type="common">Live sharksucker</name>
    <dbReference type="NCBI Taxonomy" id="173247"/>
    <lineage>
        <taxon>Eukaryota</taxon>
        <taxon>Metazoa</taxon>
        <taxon>Chordata</taxon>
        <taxon>Craniata</taxon>
        <taxon>Vertebrata</taxon>
        <taxon>Euteleostomi</taxon>
        <taxon>Actinopterygii</taxon>
        <taxon>Neopterygii</taxon>
        <taxon>Teleostei</taxon>
        <taxon>Neoteleostei</taxon>
        <taxon>Acanthomorphata</taxon>
        <taxon>Carangaria</taxon>
        <taxon>Carangiformes</taxon>
        <taxon>Echeneidae</taxon>
        <taxon>Echeneis</taxon>
    </lineage>
</organism>
<dbReference type="InterPro" id="IPR052060">
    <property type="entry name" value="Bromo_WD_repeat"/>
</dbReference>
<dbReference type="InterPro" id="IPR057452">
    <property type="entry name" value="BRWD/PHIP_N"/>
</dbReference>
<evidence type="ECO:0000256" key="13">
    <source>
        <dbReference type="ARBA" id="ARBA00081767"/>
    </source>
</evidence>
<feature type="domain" description="Bromo" evidence="17">
    <location>
        <begin position="1041"/>
        <end position="1111"/>
    </location>
</feature>
<dbReference type="GO" id="GO:0005634">
    <property type="term" value="C:nucleus"/>
    <property type="evidence" value="ECO:0007669"/>
    <property type="project" value="UniProtKB-SubCell"/>
</dbReference>
<dbReference type="SMART" id="SM00297">
    <property type="entry name" value="BROMO"/>
    <property type="match status" value="2"/>
</dbReference>
<dbReference type="FunFam" id="1.20.920.10:FF:000017">
    <property type="entry name" value="Bromodomain and WD repeat domain containing 1"/>
    <property type="match status" value="1"/>
</dbReference>
<keyword evidence="4 15" id="KW-0853">WD repeat</keyword>
<keyword evidence="3" id="KW-0597">Phosphoprotein</keyword>
<dbReference type="InterPro" id="IPR019775">
    <property type="entry name" value="WD40_repeat_CS"/>
</dbReference>
<evidence type="ECO:0000256" key="7">
    <source>
        <dbReference type="ARBA" id="ARBA00022990"/>
    </source>
</evidence>
<evidence type="ECO:0000256" key="5">
    <source>
        <dbReference type="ARBA" id="ARBA00022737"/>
    </source>
</evidence>
<dbReference type="InterPro" id="IPR018359">
    <property type="entry name" value="Bromodomain_CS"/>
</dbReference>
<keyword evidence="8 14" id="KW-0103">Bromodomain</keyword>
<dbReference type="PROSITE" id="PS50014">
    <property type="entry name" value="BROMODOMAIN_2"/>
    <property type="match status" value="2"/>
</dbReference>
<sequence length="1562" mass="176239">NSCNSRELYFLIARFLEAGPCQKAAETLIREVEEKELLPKRLDWTGQEHPGTYENLVKLYRHISPDHLLQVCSRVCPLLEREVPASVPGLTSLLGAGRQNLLRTSKSCKHVVWKGSALAALHCGRPPEPPIIYGSPPNIVETSYGRRLNGSYRLRQLVPTAVYQHMKMHKRILGHLSSVYCVTFDRTGRRIFTGSDDCLVKIWGTDDGRLLATLRGHAAEISDMAVSYENTMIAAGSCDKTIRVWCLQTCAPLAVLEGHAASITSLQFSPLCSGSKRYLSSTGADGTICFWQWDARTLKFGQRPSKFTERSRPGVQMICSSFSAGGMFLATGSTDHIIRVYYFGSGQPEKISELESHTDKVDSIQFSHCSDRFVSGSRDGTARIWQLQPQGWRSILLDICQNLDKVTKLKVTMVAWDQHDSTVITAANNLTLKVWNSTTGNLVHVLMGHEDEVFVLEPHPFDPRILFSAGHDGNCIVWDLARGVKIRSYFNMIEGQGHGALFDCKCSPDGQHFAATDSHGHLLIFGFGSSSKYDKIADQMFFHTDYRPLIRDANNFVLDEQTQQAPHLMPPPFLVDVDGNPHPPRYQRLVPGREGCRDEQLIPQMGVTSSGLNQVVSEQAVDGPSPLDTMIQRLQQEQDQRLGANDVSASVAAANSRASRGSVSSPTEVHSPPNVGLRRSGQIEGVRQMHSNAPRSQMATEGDLVAWSRRVLVPELEDASVSDYSSDYSDWTADAGINLEPPKKSVKVKKKSSSSEEDAEKKRDGKKERKKDKPDKDGVLPKKKKPKEKRKRAEFQEQGLTLEEWLPSAWITDTVPRRCPYIPQMGDEVYYFRQGHEAYVEMAKQKKIYSINPKKQPWHKMELREQELMKIVGIKYEVGLPTLCCLKLSFLDPDTGKLTGGSFSMKYHDMPDVIDFLVLRQQFDNARKRQWTIGDRFRSVIDDAWWFGTIESQEPYQPQYPDSLFQCYNVCWDNGDTEKMSPWDMEPIPDDATFPEELGMSVPLVEDEQKELLYVPLDGEWGCRTRAEECERIIKAIDQLCTLDVAAPFAFPVDLQAYPTYCTVVAYITDLSTIRQRLVNRFYRRLSSLMWEVRYIEHNAQTFNEPGSFIVTTAKFVSDLMLQFIKDQSLTDLMPLYKTMKKATFSDSEDEGRRPMQRQLRTRPPLYDPHAWRGRCKELLDLIFQCEDSEPFREPVDLQEYPDYLQIVDSPMDFGTVLNTLTEGKYQSPIELCKDVRLIFSNSKAYTPSKKSRIYSMSLRLSALFEEHVSSILADYKAIHGLTDKLNRQGTDRQTRHTTDRQTRHAMKRRRRRSESPASSTASSPERKRRVSSRAATKREPSPAPSRPSSQRHSVPLKQPPQLVNGKADTPAAGRTRSAARHSAHSPPASSSSHNTTSSTQSTAGETCCTCKLHMLRNAPSGMSSAQETSVLSDSGLTSTPRRRGRPRVIRTEESTPPAESPEPSPLRRSSRRGNEEVTPPPHTAPQRPNRKESLKEEAGDEAGGSMRTRNQGRRSAWYMEEDSEEEQRQLLFEDSSITFGTSSKGRVRKLTEKAKANLIGW</sequence>
<dbReference type="Gene3D" id="1.20.920.10">
    <property type="entry name" value="Bromodomain-like"/>
    <property type="match status" value="2"/>
</dbReference>
<keyword evidence="7" id="KW-0007">Acetylation</keyword>
<dbReference type="InterPro" id="IPR001680">
    <property type="entry name" value="WD40_rpt"/>
</dbReference>
<feature type="repeat" description="WD" evidence="15">
    <location>
        <begin position="256"/>
        <end position="292"/>
    </location>
</feature>
<evidence type="ECO:0000313" key="18">
    <source>
        <dbReference type="Ensembl" id="ENSENLP00000034087.1"/>
    </source>
</evidence>
<evidence type="ECO:0000256" key="4">
    <source>
        <dbReference type="ARBA" id="ARBA00022574"/>
    </source>
</evidence>
<reference evidence="18" key="1">
    <citation type="submission" date="2021-04" db="EMBL/GenBank/DDBJ databases">
        <authorList>
            <consortium name="Wellcome Sanger Institute Data Sharing"/>
        </authorList>
    </citation>
    <scope>NUCLEOTIDE SEQUENCE [LARGE SCALE GENOMIC DNA]</scope>
</reference>
<evidence type="ECO:0000256" key="8">
    <source>
        <dbReference type="ARBA" id="ARBA00023117"/>
    </source>
</evidence>
<evidence type="ECO:0000256" key="14">
    <source>
        <dbReference type="PROSITE-ProRule" id="PRU00035"/>
    </source>
</evidence>
<dbReference type="InterPro" id="IPR015943">
    <property type="entry name" value="WD40/YVTN_repeat-like_dom_sf"/>
</dbReference>
<dbReference type="FunFam" id="2.130.10.10:FF:000141">
    <property type="entry name" value="Pleckstrin homology domain interacting protein"/>
    <property type="match status" value="1"/>
</dbReference>
<dbReference type="Ensembl" id="ENSENLT00000035021.1">
    <property type="protein sequence ID" value="ENSENLP00000034087.1"/>
    <property type="gene ID" value="ENSENLG00000014623.1"/>
</dbReference>
<dbReference type="Pfam" id="PF25313">
    <property type="entry name" value="BRWD_AD"/>
    <property type="match status" value="1"/>
</dbReference>
<dbReference type="GO" id="GO:0043066">
    <property type="term" value="P:negative regulation of apoptotic process"/>
    <property type="evidence" value="ECO:0007669"/>
    <property type="project" value="UniProtKB-ARBA"/>
</dbReference>
<feature type="region of interest" description="Disordered" evidence="16">
    <location>
        <begin position="638"/>
        <end position="681"/>
    </location>
</feature>
<evidence type="ECO:0000256" key="10">
    <source>
        <dbReference type="ARBA" id="ARBA00058276"/>
    </source>
</evidence>
<dbReference type="GO" id="GO:0045893">
    <property type="term" value="P:positive regulation of DNA-templated transcription"/>
    <property type="evidence" value="ECO:0007669"/>
    <property type="project" value="UniProtKB-ARBA"/>
</dbReference>
<evidence type="ECO:0000256" key="1">
    <source>
        <dbReference type="ARBA" id="ARBA00004123"/>
    </source>
</evidence>
<evidence type="ECO:0000256" key="16">
    <source>
        <dbReference type="SAM" id="MobiDB-lite"/>
    </source>
</evidence>
<dbReference type="InterPro" id="IPR036322">
    <property type="entry name" value="WD40_repeat_dom_sf"/>
</dbReference>
<feature type="compositionally biased region" description="Basic residues" evidence="16">
    <location>
        <begin position="781"/>
        <end position="792"/>
    </location>
</feature>
<keyword evidence="6" id="KW-0832">Ubl conjugation</keyword>
<accession>A0A665VS13</accession>
<dbReference type="CDD" id="cd00200">
    <property type="entry name" value="WD40"/>
    <property type="match status" value="1"/>
</dbReference>
<dbReference type="Gene3D" id="2.130.10.10">
    <property type="entry name" value="YVTN repeat-like/Quinoprotein amine dehydrogenase"/>
    <property type="match status" value="3"/>
</dbReference>
<feature type="compositionally biased region" description="Polar residues" evidence="16">
    <location>
        <begin position="1421"/>
        <end position="1433"/>
    </location>
</feature>